<evidence type="ECO:0000313" key="1">
    <source>
        <dbReference type="EMBL" id="OCT91572.1"/>
    </source>
</evidence>
<organism evidence="1 2">
    <name type="scientific">Xenopus laevis</name>
    <name type="common">African clawed frog</name>
    <dbReference type="NCBI Taxonomy" id="8355"/>
    <lineage>
        <taxon>Eukaryota</taxon>
        <taxon>Metazoa</taxon>
        <taxon>Chordata</taxon>
        <taxon>Craniata</taxon>
        <taxon>Vertebrata</taxon>
        <taxon>Euteleostomi</taxon>
        <taxon>Amphibia</taxon>
        <taxon>Batrachia</taxon>
        <taxon>Anura</taxon>
        <taxon>Pipoidea</taxon>
        <taxon>Pipidae</taxon>
        <taxon>Xenopodinae</taxon>
        <taxon>Xenopus</taxon>
        <taxon>Xenopus</taxon>
    </lineage>
</organism>
<name>A0A974DJ54_XENLA</name>
<dbReference type="EMBL" id="CM004469">
    <property type="protein sequence ID" value="OCT91572.1"/>
    <property type="molecule type" value="Genomic_DNA"/>
</dbReference>
<gene>
    <name evidence="1" type="ORF">XELAEV_18014631mg</name>
</gene>
<dbReference type="AlphaFoldDB" id="A0A974DJ54"/>
<proteinExistence type="predicted"/>
<protein>
    <submittedName>
        <fullName evidence="1">Uncharacterized protein</fullName>
    </submittedName>
</protein>
<evidence type="ECO:0000313" key="2">
    <source>
        <dbReference type="Proteomes" id="UP000694892"/>
    </source>
</evidence>
<accession>A0A974DJ54</accession>
<dbReference type="Proteomes" id="UP000694892">
    <property type="component" value="Chromosome 2S"/>
</dbReference>
<reference evidence="2" key="1">
    <citation type="journal article" date="2016" name="Nature">
        <title>Genome evolution in the allotetraploid frog Xenopus laevis.</title>
        <authorList>
            <person name="Session A.M."/>
            <person name="Uno Y."/>
            <person name="Kwon T."/>
            <person name="Chapman J.A."/>
            <person name="Toyoda A."/>
            <person name="Takahashi S."/>
            <person name="Fukui A."/>
            <person name="Hikosaka A."/>
            <person name="Suzuki A."/>
            <person name="Kondo M."/>
            <person name="van Heeringen S.J."/>
            <person name="Quigley I."/>
            <person name="Heinz S."/>
            <person name="Ogino H."/>
            <person name="Ochi H."/>
            <person name="Hellsten U."/>
            <person name="Lyons J.B."/>
            <person name="Simakov O."/>
            <person name="Putnam N."/>
            <person name="Stites J."/>
            <person name="Kuroki Y."/>
            <person name="Tanaka T."/>
            <person name="Michiue T."/>
            <person name="Watanabe M."/>
            <person name="Bogdanovic O."/>
            <person name="Lister R."/>
            <person name="Georgiou G."/>
            <person name="Paranjpe S.S."/>
            <person name="van Kruijsbergen I."/>
            <person name="Shu S."/>
            <person name="Carlson J."/>
            <person name="Kinoshita T."/>
            <person name="Ohta Y."/>
            <person name="Mawaribuchi S."/>
            <person name="Jenkins J."/>
            <person name="Grimwood J."/>
            <person name="Schmutz J."/>
            <person name="Mitros T."/>
            <person name="Mozaffari S.V."/>
            <person name="Suzuki Y."/>
            <person name="Haramoto Y."/>
            <person name="Yamamoto T.S."/>
            <person name="Takagi C."/>
            <person name="Heald R."/>
            <person name="Miller K."/>
            <person name="Haudenschild C."/>
            <person name="Kitzman J."/>
            <person name="Nakayama T."/>
            <person name="Izutsu Y."/>
            <person name="Robert J."/>
            <person name="Fortriede J."/>
            <person name="Burns K."/>
            <person name="Lotay V."/>
            <person name="Karimi K."/>
            <person name="Yasuoka Y."/>
            <person name="Dichmann D.S."/>
            <person name="Flajnik M.F."/>
            <person name="Houston D.W."/>
            <person name="Shendure J."/>
            <person name="DuPasquier L."/>
            <person name="Vize P.D."/>
            <person name="Zorn A.M."/>
            <person name="Ito M."/>
            <person name="Marcotte E.M."/>
            <person name="Wallingford J.B."/>
            <person name="Ito Y."/>
            <person name="Asashima M."/>
            <person name="Ueno N."/>
            <person name="Matsuda Y."/>
            <person name="Veenstra G.J."/>
            <person name="Fujiyama A."/>
            <person name="Harland R.M."/>
            <person name="Taira M."/>
            <person name="Rokhsar D.S."/>
        </authorList>
    </citation>
    <scope>NUCLEOTIDE SEQUENCE [LARGE SCALE GENOMIC DNA]</scope>
    <source>
        <strain evidence="2">J</strain>
    </source>
</reference>
<sequence length="71" mass="8257">MYSIATMLETVIRLHSPSGVRNWVDIESNFVSDHNLLQLFWLPKKSRPSITNLLPTTRTLLHIWDVIAKKL</sequence>